<proteinExistence type="inferred from homology"/>
<feature type="transmembrane region" description="Helical" evidence="7">
    <location>
        <begin position="680"/>
        <end position="703"/>
    </location>
</feature>
<feature type="transmembrane region" description="Helical" evidence="7">
    <location>
        <begin position="753"/>
        <end position="775"/>
    </location>
</feature>
<evidence type="ECO:0000256" key="4">
    <source>
        <dbReference type="ARBA" id="ARBA00022989"/>
    </source>
</evidence>
<evidence type="ECO:0000313" key="9">
    <source>
        <dbReference type="EMBL" id="PZW28334.1"/>
    </source>
</evidence>
<keyword evidence="3 7" id="KW-0812">Transmembrane</keyword>
<evidence type="ECO:0000259" key="8">
    <source>
        <dbReference type="Pfam" id="PF02687"/>
    </source>
</evidence>
<comment type="caution">
    <text evidence="9">The sequence shown here is derived from an EMBL/GenBank/DDBJ whole genome shotgun (WGS) entry which is preliminary data.</text>
</comment>
<keyword evidence="2" id="KW-1003">Cell membrane</keyword>
<feature type="domain" description="ABC3 transporter permease C-terminal" evidence="8">
    <location>
        <begin position="603"/>
        <end position="710"/>
    </location>
</feature>
<reference evidence="9 10" key="1">
    <citation type="submission" date="2018-06" db="EMBL/GenBank/DDBJ databases">
        <title>Genomic Encyclopedia of Archaeal and Bacterial Type Strains, Phase II (KMG-II): from individual species to whole genera.</title>
        <authorList>
            <person name="Goeker M."/>
        </authorList>
    </citation>
    <scope>NUCLEOTIDE SEQUENCE [LARGE SCALE GENOMIC DNA]</scope>
    <source>
        <strain evidence="9 10">ATCC BAA-1881</strain>
    </source>
</reference>
<dbReference type="PANTHER" id="PTHR30572">
    <property type="entry name" value="MEMBRANE COMPONENT OF TRANSPORTER-RELATED"/>
    <property type="match status" value="1"/>
</dbReference>
<feature type="transmembrane region" description="Helical" evidence="7">
    <location>
        <begin position="874"/>
        <end position="898"/>
    </location>
</feature>
<dbReference type="EMBL" id="QKUF01000010">
    <property type="protein sequence ID" value="PZW28334.1"/>
    <property type="molecule type" value="Genomic_DNA"/>
</dbReference>
<evidence type="ECO:0000256" key="1">
    <source>
        <dbReference type="ARBA" id="ARBA00004651"/>
    </source>
</evidence>
<evidence type="ECO:0000256" key="5">
    <source>
        <dbReference type="ARBA" id="ARBA00023136"/>
    </source>
</evidence>
<sequence length="916" mass="100945">MFSWIWLLLRRQQGKSWLTASGFLCAACAFLVLSSTTNATTLRVNNLVAQNWRPVYDLIVLPPQVSVPPGQAISPALLQGYSGGITVQQYQQVRSLPHVEIAAPIAFLGYAQLPAPLWELRPVMDRMGYYKVEMEVRTSNGVREVAYHKESRFFYFASASKCSKFSEKDFPSFEELRRNGIEVGGCGSSHIVFPSLETGTFLVAAIDPEQEGQLVGLEQSLLSGRMLTNQETLRQNPQRPTIPMMGAQNKPVSIPVMNIPVMVQQKLPGSVAQTATVTYMAPENLDPREVIEKGGTAYLQKLPNQQQIFQGKIPLLQNEPKRLTSANLLWDGSTWKTQMTAANQADARFLYLPSGVTYAPATSPNGKKAYTLQPLPQQNGIEIQQQLSQALHSDAPSALPEEEVYFRSLRPLLIGKSNMPPYVKAMYNFDIQGQFSGQRLKARFDQPINWLPENTYVPTPTLLKYDAQGKPVPPKEILPTPNPAGYLFQPPLALTTLHVARQLIGDTLISAIRVRVSGVDTPNEASWQRIQQLAQSIEQRTGLHALVTLGSSPQPTLVYVPGVKKGEYGAVRDVAPLGWVEERWIYPGAGLVYVQQARDTQMLFLGAILLVCTGFLLVSLSAQATARQREFALLGALGWHPYHVAQHFLMQILFLACGGGVLGLLLALLVVTGIGVTIPFAAGILVLPGVFLLACLTALYPFWQVWKIHPAEILHAGISLSSAQVQHVSRLDRILSPLLGLALRNLQRTRGRILIAGCCLFLSTLLLMVMGNGVLHFQQQLQGTLLGNEILLQTVLPQLCGVLFALLLTFAMVTDLFLLQFQERRHEVGLLQALGWDRSLLYRLFLQEGVLLAGGSILAGLLCSLAFLASSHRLQWASVWIVIGTLLTLVGGVILAIVPTIRAIRHMQLIDILRAE</sequence>
<dbReference type="Pfam" id="PF02687">
    <property type="entry name" value="FtsX"/>
    <property type="match status" value="2"/>
</dbReference>
<evidence type="ECO:0000256" key="3">
    <source>
        <dbReference type="ARBA" id="ARBA00022692"/>
    </source>
</evidence>
<dbReference type="OrthoDB" id="149078at2"/>
<comment type="subcellular location">
    <subcellularLocation>
        <location evidence="1">Cell membrane</location>
        <topology evidence="1">Multi-pass membrane protein</topology>
    </subcellularLocation>
</comment>
<accession>A0A326U5V9</accession>
<name>A0A326U5V9_THEHA</name>
<dbReference type="InterPro" id="IPR003838">
    <property type="entry name" value="ABC3_permease_C"/>
</dbReference>
<protein>
    <submittedName>
        <fullName evidence="9">FtsX-like permease family protein</fullName>
    </submittedName>
</protein>
<dbReference type="AlphaFoldDB" id="A0A326U5V9"/>
<feature type="transmembrane region" description="Helical" evidence="7">
    <location>
        <begin position="652"/>
        <end position="674"/>
    </location>
</feature>
<keyword evidence="4 7" id="KW-1133">Transmembrane helix</keyword>
<gene>
    <name evidence="9" type="ORF">EI42_03088</name>
</gene>
<organism evidence="9 10">
    <name type="scientific">Thermosporothrix hazakensis</name>
    <dbReference type="NCBI Taxonomy" id="644383"/>
    <lineage>
        <taxon>Bacteria</taxon>
        <taxon>Bacillati</taxon>
        <taxon>Chloroflexota</taxon>
        <taxon>Ktedonobacteria</taxon>
        <taxon>Ktedonobacterales</taxon>
        <taxon>Thermosporotrichaceae</taxon>
        <taxon>Thermosporothrix</taxon>
    </lineage>
</organism>
<dbReference type="GO" id="GO:0005886">
    <property type="term" value="C:plasma membrane"/>
    <property type="evidence" value="ECO:0007669"/>
    <property type="project" value="UniProtKB-SubCell"/>
</dbReference>
<evidence type="ECO:0000256" key="2">
    <source>
        <dbReference type="ARBA" id="ARBA00022475"/>
    </source>
</evidence>
<dbReference type="GO" id="GO:0022857">
    <property type="term" value="F:transmembrane transporter activity"/>
    <property type="evidence" value="ECO:0007669"/>
    <property type="project" value="TreeGrafter"/>
</dbReference>
<dbReference type="InterPro" id="IPR050250">
    <property type="entry name" value="Macrolide_Exporter_MacB"/>
</dbReference>
<keyword evidence="5 7" id="KW-0472">Membrane</keyword>
<feature type="transmembrane region" description="Helical" evidence="7">
    <location>
        <begin position="840"/>
        <end position="868"/>
    </location>
</feature>
<dbReference type="Proteomes" id="UP000248806">
    <property type="component" value="Unassembled WGS sequence"/>
</dbReference>
<comment type="similarity">
    <text evidence="6">Belongs to the ABC-4 integral membrane protein family.</text>
</comment>
<feature type="transmembrane region" description="Helical" evidence="7">
    <location>
        <begin position="602"/>
        <end position="622"/>
    </location>
</feature>
<keyword evidence="10" id="KW-1185">Reference proteome</keyword>
<evidence type="ECO:0000256" key="7">
    <source>
        <dbReference type="SAM" id="Phobius"/>
    </source>
</evidence>
<feature type="transmembrane region" description="Helical" evidence="7">
    <location>
        <begin position="795"/>
        <end position="819"/>
    </location>
</feature>
<evidence type="ECO:0000313" key="10">
    <source>
        <dbReference type="Proteomes" id="UP000248806"/>
    </source>
</evidence>
<dbReference type="PANTHER" id="PTHR30572:SF4">
    <property type="entry name" value="ABC TRANSPORTER PERMEASE YTRF"/>
    <property type="match status" value="1"/>
</dbReference>
<dbReference type="RefSeq" id="WP_111323478.1">
    <property type="nucleotide sequence ID" value="NZ_BIFX01000001.1"/>
</dbReference>
<feature type="domain" description="ABC3 transporter permease C-terminal" evidence="8">
    <location>
        <begin position="802"/>
        <end position="905"/>
    </location>
</feature>
<evidence type="ECO:0000256" key="6">
    <source>
        <dbReference type="ARBA" id="ARBA00038076"/>
    </source>
</evidence>